<protein>
    <submittedName>
        <fullName evidence="3">GTP--adenosylcobinamide-phosphate guanylyltransferase</fullName>
    </submittedName>
</protein>
<dbReference type="InterPro" id="IPR029044">
    <property type="entry name" value="Nucleotide-diphossugar_trans"/>
</dbReference>
<dbReference type="InterPro" id="IPR025877">
    <property type="entry name" value="MobA-like_NTP_Trfase"/>
</dbReference>
<dbReference type="EMBL" id="QFQZ01000003">
    <property type="protein sequence ID" value="PZR36966.1"/>
    <property type="molecule type" value="Genomic_DNA"/>
</dbReference>
<proteinExistence type="predicted"/>
<dbReference type="AlphaFoldDB" id="A0A2W5VJT0"/>
<dbReference type="RefSeq" id="WP_304273462.1">
    <property type="nucleotide sequence ID" value="NZ_QFQZ01000003.1"/>
</dbReference>
<keyword evidence="3" id="KW-0808">Transferase</keyword>
<dbReference type="Pfam" id="PF12804">
    <property type="entry name" value="NTP_transf_3"/>
    <property type="match status" value="1"/>
</dbReference>
<comment type="caution">
    <text evidence="3">The sequence shown here is derived from an EMBL/GenBank/DDBJ whole genome shotgun (WGS) entry which is preliminary data.</text>
</comment>
<keyword evidence="1" id="KW-0460">Magnesium</keyword>
<evidence type="ECO:0000313" key="4">
    <source>
        <dbReference type="Proteomes" id="UP000249393"/>
    </source>
</evidence>
<evidence type="ECO:0000313" key="3">
    <source>
        <dbReference type="EMBL" id="PZR36966.1"/>
    </source>
</evidence>
<evidence type="ECO:0000256" key="1">
    <source>
        <dbReference type="ARBA" id="ARBA00022842"/>
    </source>
</evidence>
<organism evidence="3 4">
    <name type="scientific">Caulobacter segnis</name>
    <dbReference type="NCBI Taxonomy" id="88688"/>
    <lineage>
        <taxon>Bacteria</taxon>
        <taxon>Pseudomonadati</taxon>
        <taxon>Pseudomonadota</taxon>
        <taxon>Alphaproteobacteria</taxon>
        <taxon>Caulobacterales</taxon>
        <taxon>Caulobacteraceae</taxon>
        <taxon>Caulobacter</taxon>
    </lineage>
</organism>
<accession>A0A2W5VJT0</accession>
<dbReference type="Proteomes" id="UP000249393">
    <property type="component" value="Unassembled WGS sequence"/>
</dbReference>
<dbReference type="SUPFAM" id="SSF53448">
    <property type="entry name" value="Nucleotide-diphospho-sugar transferases"/>
    <property type="match status" value="1"/>
</dbReference>
<dbReference type="GO" id="GO:0016779">
    <property type="term" value="F:nucleotidyltransferase activity"/>
    <property type="evidence" value="ECO:0007669"/>
    <property type="project" value="UniProtKB-KW"/>
</dbReference>
<gene>
    <name evidence="3" type="ORF">DI526_01880</name>
</gene>
<reference evidence="3 4" key="1">
    <citation type="submission" date="2017-08" db="EMBL/GenBank/DDBJ databases">
        <title>Infants hospitalized years apart are colonized by the same room-sourced microbial strains.</title>
        <authorList>
            <person name="Brooks B."/>
            <person name="Olm M.R."/>
            <person name="Firek B.A."/>
            <person name="Baker R."/>
            <person name="Thomas B.C."/>
            <person name="Morowitz M.J."/>
            <person name="Banfield J.F."/>
        </authorList>
    </citation>
    <scope>NUCLEOTIDE SEQUENCE [LARGE SCALE GENOMIC DNA]</scope>
    <source>
        <strain evidence="3">S2_003_000_R2_4</strain>
    </source>
</reference>
<feature type="domain" description="MobA-like NTP transferase" evidence="2">
    <location>
        <begin position="37"/>
        <end position="168"/>
    </location>
</feature>
<keyword evidence="3" id="KW-0548">Nucleotidyltransferase</keyword>
<name>A0A2W5VJT0_9CAUL</name>
<dbReference type="Gene3D" id="3.90.550.10">
    <property type="entry name" value="Spore Coat Polysaccharide Biosynthesis Protein SpsA, Chain A"/>
    <property type="match status" value="1"/>
</dbReference>
<evidence type="ECO:0000259" key="2">
    <source>
        <dbReference type="Pfam" id="PF12804"/>
    </source>
</evidence>
<sequence length="286" mass="30145">MGARGQHGHVPHRRERRRHALQDLSDLREGSVSTFKALILAGSRGGEVDPAAAYAGVAHKGLIVLQGRTLLDRVLGAVQDAGANPIGVSANDAQIGAVLAGAEAKILPPSAGPSQSVADGAAALGFPLIVTTVDHALLKPDWITQFIADTPADADVAVLLASEERVQAAAPQTKRTYLKFRDGRYSGCNLFLLRNENALKVIAVWRKVEALRKQPWKIAAMLGPSFLIRYALGLLTLDEAVARLGRLADVKAAAVRASDGLAAVDVDKPSDLDLVRELVGEATSPA</sequence>